<feature type="binding site" evidence="4">
    <location>
        <position position="252"/>
    </location>
    <ligand>
        <name>glycerol</name>
        <dbReference type="ChEBI" id="CHEBI:17754"/>
    </ligand>
</feature>
<feature type="binding site" evidence="5">
    <location>
        <begin position="89"/>
        <end position="93"/>
    </location>
    <ligand>
        <name>NAD(+)</name>
        <dbReference type="ChEBI" id="CHEBI:57540"/>
    </ligand>
</feature>
<feature type="binding site" evidence="4">
    <location>
        <position position="166"/>
    </location>
    <ligand>
        <name>glycerol</name>
        <dbReference type="ChEBI" id="CHEBI:17754"/>
    </ligand>
</feature>
<evidence type="ECO:0000256" key="4">
    <source>
        <dbReference type="PIRSR" id="PIRSR000112-1"/>
    </source>
</evidence>
<evidence type="ECO:0000256" key="5">
    <source>
        <dbReference type="PIRSR" id="PIRSR000112-3"/>
    </source>
</evidence>
<comment type="cofactor">
    <cofactor evidence="4">
        <name>Zn(2+)</name>
        <dbReference type="ChEBI" id="CHEBI:29105"/>
    </cofactor>
    <text evidence="4">Binds 1 zinc ion per subunit.</text>
</comment>
<dbReference type="PANTHER" id="PTHR43616:SF3">
    <property type="entry name" value="HYDROXYCARBOXYLATE DEHYDROGENASE A"/>
    <property type="match status" value="1"/>
</dbReference>
<dbReference type="EMBL" id="SJOI01000001">
    <property type="protein sequence ID" value="TCL03432.1"/>
    <property type="molecule type" value="Genomic_DNA"/>
</dbReference>
<feature type="domain" description="Alcohol dehydrogenase iron-type/glycerol dehydrogenase GldA" evidence="6">
    <location>
        <begin position="11"/>
        <end position="148"/>
    </location>
</feature>
<keyword evidence="2 4" id="KW-0479">Metal-binding</keyword>
<evidence type="ECO:0000256" key="3">
    <source>
        <dbReference type="ARBA" id="ARBA00023002"/>
    </source>
</evidence>
<dbReference type="PIRSF" id="PIRSF000112">
    <property type="entry name" value="Glycerol_dehydrogenase"/>
    <property type="match status" value="1"/>
</dbReference>
<name>A0A4R1N8A8_9GAMM</name>
<comment type="caution">
    <text evidence="7">The sequence shown here is derived from an EMBL/GenBank/DDBJ whole genome shotgun (WGS) entry which is preliminary data.</text>
</comment>
<dbReference type="InterPro" id="IPR018211">
    <property type="entry name" value="ADH_Fe_CS"/>
</dbReference>
<dbReference type="AlphaFoldDB" id="A0A4R1N8A8"/>
<feature type="binding site" evidence="5">
    <location>
        <position position="120"/>
    </location>
    <ligand>
        <name>NAD(+)</name>
        <dbReference type="ChEBI" id="CHEBI:57540"/>
    </ligand>
</feature>
<keyword evidence="8" id="KW-1185">Reference proteome</keyword>
<dbReference type="InterPro" id="IPR001670">
    <property type="entry name" value="ADH_Fe/GldA"/>
</dbReference>
<reference evidence="7 8" key="1">
    <citation type="submission" date="2019-02" db="EMBL/GenBank/DDBJ databases">
        <title>Investigation of anaerobic lignin degradation for improved lignocellulosic biofuels.</title>
        <authorList>
            <person name="Deangelis K."/>
        </authorList>
    </citation>
    <scope>NUCLEOTIDE SEQUENCE [LARGE SCALE GENOMIC DNA]</scope>
    <source>
        <strain evidence="7 8">159R</strain>
    </source>
</reference>
<dbReference type="Gene3D" id="3.40.50.1970">
    <property type="match status" value="1"/>
</dbReference>
<sequence>MRLSQVVRSGPGQYICEEGALRYLPEKLTHFQRPYIIAGKHAYAAFQRFMPEKLTIPALFYDETASHEDMQRLSQLAPDADVIIGIGGGRALDTAKGTAELLNVENILIPTVMGTCSAYTPLSAVYHPDHTFKQVDYYHRAAHLVLLDLSLLIASPKAYFVGGIGDTLAKWYEAEAITRKYPRDSLPLFVTMGLAAAKTTLDTLLADTPAALADMDAGRVTPAFQRVAEAVVAVAGMVGGCGGEYGRMAGAHAIHNALSYLPETHEILHGVKVAYGILVQLVTTGDADVVKKLMPFYRKNGFPYNFASLGITTDRETAIATLAEFAAGRQETFVLAVDAVSPEHIAAAIRQVEEIARQVSTE</sequence>
<protein>
    <submittedName>
        <fullName evidence="7">Putative oxidoreductase</fullName>
    </submittedName>
</protein>
<dbReference type="PANTHER" id="PTHR43616">
    <property type="entry name" value="GLYCEROL DEHYDROGENASE"/>
    <property type="match status" value="1"/>
</dbReference>
<dbReference type="GO" id="GO:0016614">
    <property type="term" value="F:oxidoreductase activity, acting on CH-OH group of donors"/>
    <property type="evidence" value="ECO:0007669"/>
    <property type="project" value="InterPro"/>
</dbReference>
<keyword evidence="5" id="KW-0520">NAD</keyword>
<dbReference type="SUPFAM" id="SSF56796">
    <property type="entry name" value="Dehydroquinate synthase-like"/>
    <property type="match status" value="1"/>
</dbReference>
<dbReference type="Pfam" id="PF00465">
    <property type="entry name" value="Fe-ADH"/>
    <property type="match status" value="1"/>
</dbReference>
<dbReference type="Proteomes" id="UP000294555">
    <property type="component" value="Unassembled WGS sequence"/>
</dbReference>
<organism evidence="7 8">
    <name type="scientific">Sodalis ligni</name>
    <dbReference type="NCBI Taxonomy" id="2697027"/>
    <lineage>
        <taxon>Bacteria</taxon>
        <taxon>Pseudomonadati</taxon>
        <taxon>Pseudomonadota</taxon>
        <taxon>Gammaproteobacteria</taxon>
        <taxon>Enterobacterales</taxon>
        <taxon>Bruguierivoracaceae</taxon>
        <taxon>Sodalis</taxon>
    </lineage>
</organism>
<evidence type="ECO:0000313" key="7">
    <source>
        <dbReference type="EMBL" id="TCL03432.1"/>
    </source>
</evidence>
<keyword evidence="3" id="KW-0560">Oxidoreductase</keyword>
<gene>
    <name evidence="7" type="ORF">EZJ58_1504</name>
</gene>
<comment type="similarity">
    <text evidence="1">Belongs to the iron-containing alcohol dehydrogenase family.</text>
</comment>
<dbReference type="InterPro" id="IPR016205">
    <property type="entry name" value="Glycerol_DH"/>
</dbReference>
<dbReference type="PROSITE" id="PS00913">
    <property type="entry name" value="ADH_IRON_1"/>
    <property type="match status" value="1"/>
</dbReference>
<dbReference type="GO" id="GO:0046872">
    <property type="term" value="F:metal ion binding"/>
    <property type="evidence" value="ECO:0007669"/>
    <property type="project" value="UniProtKB-KW"/>
</dbReference>
<dbReference type="RefSeq" id="WP_132922300.1">
    <property type="nucleotide sequence ID" value="NZ_SJOI01000001.1"/>
</dbReference>
<feature type="binding site" evidence="5">
    <location>
        <position position="126"/>
    </location>
    <ligand>
        <name>NAD(+)</name>
        <dbReference type="ChEBI" id="CHEBI:57540"/>
    </ligand>
</feature>
<evidence type="ECO:0000256" key="2">
    <source>
        <dbReference type="ARBA" id="ARBA00022723"/>
    </source>
</evidence>
<proteinExistence type="inferred from homology"/>
<dbReference type="CDD" id="cd08172">
    <property type="entry name" value="GlyDH-like"/>
    <property type="match status" value="1"/>
</dbReference>
<evidence type="ECO:0000313" key="8">
    <source>
        <dbReference type="Proteomes" id="UP000294555"/>
    </source>
</evidence>
<feature type="binding site" evidence="4">
    <location>
        <position position="269"/>
    </location>
    <ligand>
        <name>glycerol</name>
        <dbReference type="ChEBI" id="CHEBI:17754"/>
    </ligand>
</feature>
<feature type="binding site" evidence="5">
    <location>
        <position position="122"/>
    </location>
    <ligand>
        <name>NAD(+)</name>
        <dbReference type="ChEBI" id="CHEBI:57540"/>
    </ligand>
</feature>
<dbReference type="OrthoDB" id="6502012at2"/>
<evidence type="ECO:0000256" key="1">
    <source>
        <dbReference type="ARBA" id="ARBA00007358"/>
    </source>
</evidence>
<accession>A0A4R1N8A8</accession>
<keyword evidence="4" id="KW-0862">Zinc</keyword>
<evidence type="ECO:0000259" key="6">
    <source>
        <dbReference type="Pfam" id="PF00465"/>
    </source>
</evidence>
<dbReference type="Gene3D" id="1.20.1090.10">
    <property type="entry name" value="Dehydroquinate synthase-like - alpha domain"/>
    <property type="match status" value="1"/>
</dbReference>